<dbReference type="InterPro" id="IPR010033">
    <property type="entry name" value="HAD_SF_ppase_IIIC"/>
</dbReference>
<dbReference type="Gene3D" id="3.40.50.1000">
    <property type="entry name" value="HAD superfamily/HAD-like"/>
    <property type="match status" value="1"/>
</dbReference>
<dbReference type="SFLD" id="SFLDS00003">
    <property type="entry name" value="Haloacid_Dehalogenase"/>
    <property type="match status" value="1"/>
</dbReference>
<organism evidence="1">
    <name type="scientific">Menopon gallinae</name>
    <name type="common">poultry shaft louse</name>
    <dbReference type="NCBI Taxonomy" id="328185"/>
    <lineage>
        <taxon>Eukaryota</taxon>
        <taxon>Metazoa</taxon>
        <taxon>Ecdysozoa</taxon>
        <taxon>Arthropoda</taxon>
        <taxon>Hexapoda</taxon>
        <taxon>Insecta</taxon>
        <taxon>Pterygota</taxon>
        <taxon>Neoptera</taxon>
        <taxon>Paraneoptera</taxon>
        <taxon>Psocodea</taxon>
        <taxon>Troctomorpha</taxon>
        <taxon>Phthiraptera</taxon>
        <taxon>Amblycera</taxon>
        <taxon>Menoponidae</taxon>
        <taxon>Menopon</taxon>
    </lineage>
</organism>
<dbReference type="GO" id="GO:0003993">
    <property type="term" value="F:acid phosphatase activity"/>
    <property type="evidence" value="ECO:0007669"/>
    <property type="project" value="TreeGrafter"/>
</dbReference>
<dbReference type="NCBIfam" id="TIGR01681">
    <property type="entry name" value="HAD-SF-IIIC"/>
    <property type="match status" value="1"/>
</dbReference>
<dbReference type="AlphaFoldDB" id="A0AAW2ICH1"/>
<dbReference type="NCBIfam" id="TIGR01685">
    <property type="entry name" value="MDP-1"/>
    <property type="match status" value="1"/>
</dbReference>
<dbReference type="CDD" id="cd07501">
    <property type="entry name" value="HAD_MDP-1_like"/>
    <property type="match status" value="1"/>
</dbReference>
<dbReference type="SUPFAM" id="SSF56784">
    <property type="entry name" value="HAD-like"/>
    <property type="match status" value="1"/>
</dbReference>
<name>A0AAW2ICH1_9NEOP</name>
<sequence>MSRKPRMIVFDLDYTLWPFYIDLDFTPPFRKNNWGEIIDYHQKVVECYKDVPDVLEDLHGSGYKLAVASRASEKDAANQLIRLFGWDRYFSQKEIYPSSKISHFKKLHEQSGIEYREMLFFDDDTQNITDVRSLQVTCVLVKNGITKKLIAEGLRRFYG</sequence>
<dbReference type="PANTHER" id="PTHR17901:SF14">
    <property type="entry name" value="MAGNESIUM-DEPENDENT PHOSPHATASE 1"/>
    <property type="match status" value="1"/>
</dbReference>
<reference evidence="1" key="1">
    <citation type="journal article" date="2024" name="Gigascience">
        <title>Chromosome-level genome of the poultry shaft louse Menopon gallinae provides insight into the host-switching and adaptive evolution of parasitic lice.</title>
        <authorList>
            <person name="Xu Y."/>
            <person name="Ma L."/>
            <person name="Liu S."/>
            <person name="Liang Y."/>
            <person name="Liu Q."/>
            <person name="He Z."/>
            <person name="Tian L."/>
            <person name="Duan Y."/>
            <person name="Cai W."/>
            <person name="Li H."/>
            <person name="Song F."/>
        </authorList>
    </citation>
    <scope>NUCLEOTIDE SEQUENCE</scope>
    <source>
        <strain evidence="1">Cailab_2023a</strain>
    </source>
</reference>
<evidence type="ECO:0008006" key="2">
    <source>
        <dbReference type="Google" id="ProtNLM"/>
    </source>
</evidence>
<dbReference type="PANTHER" id="PTHR17901">
    <property type="entry name" value="MAGNESIUM-DEPENDENT PHOSPHATASE 1 MDP1"/>
    <property type="match status" value="1"/>
</dbReference>
<dbReference type="InterPro" id="IPR035679">
    <property type="entry name" value="MDP-1_euk"/>
</dbReference>
<proteinExistence type="predicted"/>
<protein>
    <recommendedName>
        <fullName evidence="2">Magnesium-dependent phosphatase 1</fullName>
    </recommendedName>
</protein>
<accession>A0AAW2ICH1</accession>
<comment type="caution">
    <text evidence="1">The sequence shown here is derived from an EMBL/GenBank/DDBJ whole genome shotgun (WGS) entry which is preliminary data.</text>
</comment>
<dbReference type="InterPro" id="IPR023214">
    <property type="entry name" value="HAD_sf"/>
</dbReference>
<dbReference type="Pfam" id="PF12689">
    <property type="entry name" value="Acid_PPase"/>
    <property type="match status" value="1"/>
</dbReference>
<evidence type="ECO:0000313" key="1">
    <source>
        <dbReference type="EMBL" id="KAL0280077.1"/>
    </source>
</evidence>
<dbReference type="SFLD" id="SFLDG01131">
    <property type="entry name" value="C1.5.2:_MDP_Like"/>
    <property type="match status" value="1"/>
</dbReference>
<dbReference type="EMBL" id="JARGDH010000001">
    <property type="protein sequence ID" value="KAL0280077.1"/>
    <property type="molecule type" value="Genomic_DNA"/>
</dbReference>
<gene>
    <name evidence="1" type="ORF">PYX00_001473</name>
</gene>
<dbReference type="InterPro" id="IPR036412">
    <property type="entry name" value="HAD-like_sf"/>
</dbReference>
<dbReference type="InterPro" id="IPR010036">
    <property type="entry name" value="MDP_1_eu_arc"/>
</dbReference>
<dbReference type="SFLD" id="SFLDG01129">
    <property type="entry name" value="C1.5:_HAD__Beta-PGM__Phosphata"/>
    <property type="match status" value="1"/>
</dbReference>